<evidence type="ECO:0000313" key="4">
    <source>
        <dbReference type="EMBL" id="MBB4944988.1"/>
    </source>
</evidence>
<evidence type="ECO:0000313" key="5">
    <source>
        <dbReference type="Proteomes" id="UP000573327"/>
    </source>
</evidence>
<evidence type="ECO:0000259" key="3">
    <source>
        <dbReference type="PROSITE" id="PS51186"/>
    </source>
</evidence>
<protein>
    <submittedName>
        <fullName evidence="4">Ribosomal protein S18 acetylase RimI-like enzyme</fullName>
    </submittedName>
</protein>
<dbReference type="Gene3D" id="3.40.630.30">
    <property type="match status" value="1"/>
</dbReference>
<dbReference type="PANTHER" id="PTHR43420:SF44">
    <property type="entry name" value="ACETYLTRANSFERASE YPEA"/>
    <property type="match status" value="1"/>
</dbReference>
<accession>A0A7W7S6V7</accession>
<dbReference type="SUPFAM" id="SSF55729">
    <property type="entry name" value="Acyl-CoA N-acyltransferases (Nat)"/>
    <property type="match status" value="2"/>
</dbReference>
<keyword evidence="4" id="KW-0689">Ribosomal protein</keyword>
<keyword evidence="4" id="KW-0687">Ribonucleoprotein</keyword>
<dbReference type="GO" id="GO:0005840">
    <property type="term" value="C:ribosome"/>
    <property type="evidence" value="ECO:0007669"/>
    <property type="project" value="UniProtKB-KW"/>
</dbReference>
<organism evidence="4 5">
    <name type="scientific">Kitasatospora gansuensis</name>
    <dbReference type="NCBI Taxonomy" id="258050"/>
    <lineage>
        <taxon>Bacteria</taxon>
        <taxon>Bacillati</taxon>
        <taxon>Actinomycetota</taxon>
        <taxon>Actinomycetes</taxon>
        <taxon>Kitasatosporales</taxon>
        <taxon>Streptomycetaceae</taxon>
        <taxon>Kitasatospora</taxon>
    </lineage>
</organism>
<dbReference type="Proteomes" id="UP000573327">
    <property type="component" value="Unassembled WGS sequence"/>
</dbReference>
<dbReference type="EMBL" id="JACHJR010000001">
    <property type="protein sequence ID" value="MBB4944988.1"/>
    <property type="molecule type" value="Genomic_DNA"/>
</dbReference>
<dbReference type="AlphaFoldDB" id="A0A7W7S6V7"/>
<dbReference type="InterPro" id="IPR000182">
    <property type="entry name" value="GNAT_dom"/>
</dbReference>
<keyword evidence="5" id="KW-1185">Reference proteome</keyword>
<dbReference type="PROSITE" id="PS51186">
    <property type="entry name" value="GNAT"/>
    <property type="match status" value="2"/>
</dbReference>
<dbReference type="InterPro" id="IPR050680">
    <property type="entry name" value="YpeA/RimI_acetyltransf"/>
</dbReference>
<dbReference type="PANTHER" id="PTHR43420">
    <property type="entry name" value="ACETYLTRANSFERASE"/>
    <property type="match status" value="1"/>
</dbReference>
<dbReference type="CDD" id="cd04301">
    <property type="entry name" value="NAT_SF"/>
    <property type="match status" value="2"/>
</dbReference>
<feature type="domain" description="N-acetyltransferase" evidence="3">
    <location>
        <begin position="162"/>
        <end position="306"/>
    </location>
</feature>
<proteinExistence type="predicted"/>
<reference evidence="4 5" key="1">
    <citation type="submission" date="2020-08" db="EMBL/GenBank/DDBJ databases">
        <title>Sequencing the genomes of 1000 actinobacteria strains.</title>
        <authorList>
            <person name="Klenk H.-P."/>
        </authorList>
    </citation>
    <scope>NUCLEOTIDE SEQUENCE [LARGE SCALE GENOMIC DNA]</scope>
    <source>
        <strain evidence="4 5">DSM 44786</strain>
    </source>
</reference>
<dbReference type="Pfam" id="PF00583">
    <property type="entry name" value="Acetyltransf_1"/>
    <property type="match status" value="2"/>
</dbReference>
<feature type="domain" description="N-acetyltransferase" evidence="3">
    <location>
        <begin position="13"/>
        <end position="171"/>
    </location>
</feature>
<keyword evidence="2" id="KW-0012">Acyltransferase</keyword>
<sequence length="306" mass="33412">MSAHAPQDLPAGYRTRPATAADLPAIHRLVEICEQDLYGAAETDLDTVAADLARPGLVPELDTVLVHGPAGELVGRAWVNRRSEVDVHPAHRGLGIGSALLAWVEARARQAGTEWVAQTVPDGDLAAVALVRAHGYHPMVTAWLLGIGLPTEPVVPEPAPGITVRPFRPGDERPVYQLTEDAFDEWQSRRKSYEEWALLAVERATFAPAMSSLAFADGELVGAVLALDVPGTEEGYVERVAVRRDHRNRGIARLLLQHTFREFHRRGRSGCTLWTHSDTGALTLYQRVGMTVRRSSTVHSKQLADG</sequence>
<dbReference type="RefSeq" id="WP_184911298.1">
    <property type="nucleotide sequence ID" value="NZ_JACHJR010000001.1"/>
</dbReference>
<comment type="caution">
    <text evidence="4">The sequence shown here is derived from an EMBL/GenBank/DDBJ whole genome shotgun (WGS) entry which is preliminary data.</text>
</comment>
<keyword evidence="1" id="KW-0808">Transferase</keyword>
<name>A0A7W7S6V7_9ACTN</name>
<evidence type="ECO:0000256" key="1">
    <source>
        <dbReference type="ARBA" id="ARBA00022679"/>
    </source>
</evidence>
<dbReference type="GO" id="GO:0016747">
    <property type="term" value="F:acyltransferase activity, transferring groups other than amino-acyl groups"/>
    <property type="evidence" value="ECO:0007669"/>
    <property type="project" value="InterPro"/>
</dbReference>
<gene>
    <name evidence="4" type="ORF">F4556_000523</name>
</gene>
<evidence type="ECO:0000256" key="2">
    <source>
        <dbReference type="ARBA" id="ARBA00023315"/>
    </source>
</evidence>
<dbReference type="InterPro" id="IPR016181">
    <property type="entry name" value="Acyl_CoA_acyltransferase"/>
</dbReference>